<dbReference type="Pfam" id="PF01663">
    <property type="entry name" value="Phosphodiest"/>
    <property type="match status" value="1"/>
</dbReference>
<proteinExistence type="predicted"/>
<dbReference type="GO" id="GO:0016787">
    <property type="term" value="F:hydrolase activity"/>
    <property type="evidence" value="ECO:0007669"/>
    <property type="project" value="UniProtKB-ARBA"/>
</dbReference>
<reference evidence="1 2" key="1">
    <citation type="journal article" date="2003" name="Proc. Natl. Acad. Sci. U.S.A.">
        <title>The genome of Nanoarchaeum equitans: insights into early archaeal evolution and derived parasitism.</title>
        <authorList>
            <person name="Waters E."/>
            <person name="Hohn M.J."/>
            <person name="Ahel I."/>
            <person name="Graham D.E."/>
            <person name="Adams M.D."/>
            <person name="Barnstead M."/>
            <person name="Beeson K.Y."/>
            <person name="Bibbs L."/>
            <person name="Bolanos R."/>
            <person name="Keller M."/>
            <person name="Kretz K."/>
            <person name="Lin X."/>
            <person name="Mathur E."/>
            <person name="Ni J."/>
            <person name="Podar M."/>
            <person name="Richardson T."/>
            <person name="Sutton G.G."/>
            <person name="Simon M."/>
            <person name="Soll D."/>
            <person name="Stetter K.O."/>
            <person name="Short J.M."/>
            <person name="Noordewier M."/>
        </authorList>
    </citation>
    <scope>NUCLEOTIDE SEQUENCE [LARGE SCALE GENOMIC DNA]</scope>
    <source>
        <strain evidence="1 2">Kin4-M</strain>
    </source>
</reference>
<sequence>MNYRCYRMNIIDLAQNILSYYNKGKTELDLDKDVILFLVDGLSIEQAKKIKKDFQTIETLNIPSTAPVITSLNLIKYPGDHGIYAWYSYSEIFKEVIAPVAYVSSLGPINTKKHLILEGFETIYQKIDAESYVFIPKEYSNSLYSQYVYYGAQRVGYLSLSEVIVSIRKITRKKGKKFIFIYYPKLDSLNHLYGPNSKQSIEEIKFLKYFINRLKKFKYNLIVTADHGFIELDTKKRIPIEVFKELDIEFVAGEQRNLFVKPKEDPNTIYEIFEKLKNELELDIVIEQLNKKAIKRLLGSYSDRVKHLIDSIFIQFKDNGFIDRGYNFLGDHGGASNIERKIPLIIY</sequence>
<keyword evidence="2" id="KW-1185">Reference proteome</keyword>
<dbReference type="PANTHER" id="PTHR10151">
    <property type="entry name" value="ECTONUCLEOTIDE PYROPHOSPHATASE/PHOSPHODIESTERASE"/>
    <property type="match status" value="1"/>
</dbReference>
<dbReference type="SUPFAM" id="SSF53649">
    <property type="entry name" value="Alkaline phosphatase-like"/>
    <property type="match status" value="1"/>
</dbReference>
<dbReference type="InterPro" id="IPR017850">
    <property type="entry name" value="Alkaline_phosphatase_core_sf"/>
</dbReference>
<name>Q74MM2_NANEQ</name>
<accession>Q74MM2</accession>
<organism evidence="1 2">
    <name type="scientific">Nanoarchaeum equitans (strain Kin4-M)</name>
    <dbReference type="NCBI Taxonomy" id="228908"/>
    <lineage>
        <taxon>Archaea</taxon>
        <taxon>Nanobdellota</taxon>
        <taxon>Candidatus Nanoarchaeia</taxon>
        <taxon>Nanoarchaeales</taxon>
        <taxon>Nanoarchaeaceae</taxon>
        <taxon>Nanoarchaeum</taxon>
    </lineage>
</organism>
<evidence type="ECO:0000313" key="1">
    <source>
        <dbReference type="EMBL" id="AAR38984.1"/>
    </source>
</evidence>
<dbReference type="EnsemblBacteria" id="AAR38984">
    <property type="protein sequence ID" value="AAR38984"/>
    <property type="gene ID" value="NEQ128"/>
</dbReference>
<dbReference type="KEGG" id="neq:NEQ128"/>
<dbReference type="HOGENOM" id="CLU_039939_1_0_2"/>
<dbReference type="STRING" id="228908.NEQ128"/>
<dbReference type="EMBL" id="AE017199">
    <property type="protein sequence ID" value="AAR38984.1"/>
    <property type="molecule type" value="Genomic_DNA"/>
</dbReference>
<dbReference type="BioCyc" id="NEQU228908:GJB6-137-MONOMER"/>
<dbReference type="Proteomes" id="UP000000578">
    <property type="component" value="Chromosome"/>
</dbReference>
<evidence type="ECO:0000313" key="2">
    <source>
        <dbReference type="Proteomes" id="UP000000578"/>
    </source>
</evidence>
<protein>
    <submittedName>
        <fullName evidence="1">NEQ128</fullName>
    </submittedName>
</protein>
<dbReference type="Gene3D" id="3.40.720.10">
    <property type="entry name" value="Alkaline Phosphatase, subunit A"/>
    <property type="match status" value="1"/>
</dbReference>
<dbReference type="InterPro" id="IPR002591">
    <property type="entry name" value="Phosphodiest/P_Trfase"/>
</dbReference>
<dbReference type="AlphaFoldDB" id="Q74MM2"/>
<dbReference type="PANTHER" id="PTHR10151:SF120">
    <property type="entry name" value="BIS(5'-ADENOSYL)-TRIPHOSPHATASE"/>
    <property type="match status" value="1"/>
</dbReference>
<gene>
    <name evidence="1" type="ordered locus">NEQ128</name>
</gene>